<reference evidence="1" key="2">
    <citation type="submission" date="2022-12" db="EMBL/GenBank/DDBJ databases">
        <authorList>
            <person name="Dechsakulwatana C."/>
            <person name="Rungsihiranrut A."/>
            <person name="Muangchinda C."/>
            <person name="Ningthoujam R."/>
            <person name="Klankeo P."/>
            <person name="Pinyakong O."/>
        </authorList>
    </citation>
    <scope>NUCLEOTIDE SEQUENCE</scope>
    <source>
        <strain evidence="1">TL01-2</strain>
    </source>
</reference>
<organism evidence="1 2">
    <name type="scientific">Priestia aryabhattai</name>
    <name type="common">Bacillus aryabhattai</name>
    <dbReference type="NCBI Taxonomy" id="412384"/>
    <lineage>
        <taxon>Bacteria</taxon>
        <taxon>Bacillati</taxon>
        <taxon>Bacillota</taxon>
        <taxon>Bacilli</taxon>
        <taxon>Bacillales</taxon>
        <taxon>Bacillaceae</taxon>
        <taxon>Priestia</taxon>
    </lineage>
</organism>
<evidence type="ECO:0000313" key="2">
    <source>
        <dbReference type="Proteomes" id="UP001269400"/>
    </source>
</evidence>
<evidence type="ECO:0000313" key="1">
    <source>
        <dbReference type="EMBL" id="MDU9693953.1"/>
    </source>
</evidence>
<name>A0AAX6NDE8_PRIAR</name>
<reference evidence="1" key="1">
    <citation type="journal article" date="2022" name="J Environ Chem Eng">
        <title>Biodegradation of petroleum oil using a constructed nonpathogenic and heavy metal-tolerant bacterial consortium isolated from marine sponges.</title>
        <authorList>
            <person name="Dechsakulwatana C."/>
            <person name="Rungsihiranrut A."/>
            <person name="Muangchinda C."/>
            <person name="Ningthoujam R."/>
            <person name="Klankeo P."/>
            <person name="Pinyakong O."/>
        </authorList>
    </citation>
    <scope>NUCLEOTIDE SEQUENCE</scope>
    <source>
        <strain evidence="1">TL01-2</strain>
    </source>
</reference>
<gene>
    <name evidence="1" type="ORF">O0Q50_22490</name>
</gene>
<protein>
    <submittedName>
        <fullName evidence="1">Uncharacterized protein</fullName>
    </submittedName>
</protein>
<accession>A0AAX6NDE8</accession>
<dbReference type="AlphaFoldDB" id="A0AAX6NDE8"/>
<proteinExistence type="predicted"/>
<dbReference type="EMBL" id="JAPTGD010000002">
    <property type="protein sequence ID" value="MDU9693953.1"/>
    <property type="molecule type" value="Genomic_DNA"/>
</dbReference>
<sequence length="176" mass="20078">MALKNKTVQTDTWLEIYTDDSDFESFSVAKLIAEDDDYYLLANVTPGGNSDGFYLLKHTNVNGWQTETNYIKKIKKLYSLKQQEHLKYDGDKDNLFLGLLEFAKQKRLIVSIVMLDSDVYAVQGFVKESDEDFLKITNIDTFGNEDGETILRVEEITAIACDDENGSDLKLLHSNK</sequence>
<dbReference type="Proteomes" id="UP001269400">
    <property type="component" value="Unassembled WGS sequence"/>
</dbReference>
<dbReference type="RefSeq" id="WP_316911170.1">
    <property type="nucleotide sequence ID" value="NZ_JAPTGD010000002.1"/>
</dbReference>
<comment type="caution">
    <text evidence="1">The sequence shown here is derived from an EMBL/GenBank/DDBJ whole genome shotgun (WGS) entry which is preliminary data.</text>
</comment>